<gene>
    <name evidence="1" type="ORF">HMPREF9440_02372</name>
</gene>
<name>H3KHX4_9BURK</name>
<sequence length="48" mass="5253">MPQRALGEVHGRFAGVIWVSAGRRGRGSFPVLRRKPEFGCASQRGASR</sequence>
<comment type="caution">
    <text evidence="1">The sequence shown here is derived from an EMBL/GenBank/DDBJ whole genome shotgun (WGS) entry which is preliminary data.</text>
</comment>
<organism evidence="1 2">
    <name type="scientific">Sutterella parvirubra YIT 11816</name>
    <dbReference type="NCBI Taxonomy" id="762967"/>
    <lineage>
        <taxon>Bacteria</taxon>
        <taxon>Pseudomonadati</taxon>
        <taxon>Pseudomonadota</taxon>
        <taxon>Betaproteobacteria</taxon>
        <taxon>Burkholderiales</taxon>
        <taxon>Sutterellaceae</taxon>
        <taxon>Sutterella</taxon>
    </lineage>
</organism>
<dbReference type="EMBL" id="AFBQ01000361">
    <property type="protein sequence ID" value="EHY30285.1"/>
    <property type="molecule type" value="Genomic_DNA"/>
</dbReference>
<dbReference type="AlphaFoldDB" id="H3KHX4"/>
<dbReference type="STRING" id="762967.HMPREF9440_02372"/>
<reference evidence="1 2" key="1">
    <citation type="submission" date="2011-11" db="EMBL/GenBank/DDBJ databases">
        <authorList>
            <person name="Weinstock G."/>
            <person name="Sodergren E."/>
            <person name="Clifton S."/>
            <person name="Fulton L."/>
            <person name="Fulton B."/>
            <person name="Courtney L."/>
            <person name="Fronick C."/>
            <person name="Harrison M."/>
            <person name="Strong C."/>
            <person name="Farmer C."/>
            <person name="Delahaunty K."/>
            <person name="Markovic C."/>
            <person name="Hall O."/>
            <person name="Minx P."/>
            <person name="Tomlinson C."/>
            <person name="Mitreva M."/>
            <person name="Hou S."/>
            <person name="Chen J."/>
            <person name="Wollam A."/>
            <person name="Pepin K.H."/>
            <person name="Johnson M."/>
            <person name="Bhonagiri V."/>
            <person name="Zhang X."/>
            <person name="Suruliraj S."/>
            <person name="Warren W."/>
            <person name="Chinwalla A."/>
            <person name="Mardis E.R."/>
            <person name="Wilson R.K."/>
        </authorList>
    </citation>
    <scope>NUCLEOTIDE SEQUENCE [LARGE SCALE GENOMIC DNA]</scope>
    <source>
        <strain evidence="1 2">YIT 11816</strain>
    </source>
</reference>
<dbReference type="Proteomes" id="UP000004956">
    <property type="component" value="Unassembled WGS sequence"/>
</dbReference>
<proteinExistence type="predicted"/>
<keyword evidence="2" id="KW-1185">Reference proteome</keyword>
<dbReference type="HOGENOM" id="CLU_3158611_0_0_4"/>
<evidence type="ECO:0000313" key="2">
    <source>
        <dbReference type="Proteomes" id="UP000004956"/>
    </source>
</evidence>
<evidence type="ECO:0000313" key="1">
    <source>
        <dbReference type="EMBL" id="EHY30285.1"/>
    </source>
</evidence>
<accession>H3KHX4</accession>
<protein>
    <submittedName>
        <fullName evidence="1">Uncharacterized protein</fullName>
    </submittedName>
</protein>